<dbReference type="KEGG" id="kan:IMCC3317_21440"/>
<dbReference type="EMBL" id="CP019288">
    <property type="protein sequence ID" value="QHI36774.1"/>
    <property type="molecule type" value="Genomic_DNA"/>
</dbReference>
<keyword evidence="2" id="KW-1185">Reference proteome</keyword>
<dbReference type="OrthoDB" id="1441394at2"/>
<dbReference type="Proteomes" id="UP000464657">
    <property type="component" value="Chromosome"/>
</dbReference>
<name>A0A7L4ZLF4_9FLAO</name>
<evidence type="ECO:0000313" key="1">
    <source>
        <dbReference type="EMBL" id="QHI36774.1"/>
    </source>
</evidence>
<dbReference type="RefSeq" id="WP_160129448.1">
    <property type="nucleotide sequence ID" value="NZ_CP019288.1"/>
</dbReference>
<reference evidence="1 2" key="1">
    <citation type="journal article" date="2013" name="Int. J. Syst. Evol. Microbiol.">
        <title>Kordia antarctica sp. nov., isolated from Antarctic seawater.</title>
        <authorList>
            <person name="Baek K."/>
            <person name="Choi A."/>
            <person name="Kang I."/>
            <person name="Lee K."/>
            <person name="Cho J.C."/>
        </authorList>
    </citation>
    <scope>NUCLEOTIDE SEQUENCE [LARGE SCALE GENOMIC DNA]</scope>
    <source>
        <strain evidence="1 2">IMCC3317</strain>
    </source>
</reference>
<accession>A0A7L4ZLF4</accession>
<dbReference type="AlphaFoldDB" id="A0A7L4ZLF4"/>
<organism evidence="1 2">
    <name type="scientific">Kordia antarctica</name>
    <dbReference type="NCBI Taxonomy" id="1218801"/>
    <lineage>
        <taxon>Bacteria</taxon>
        <taxon>Pseudomonadati</taxon>
        <taxon>Bacteroidota</taxon>
        <taxon>Flavobacteriia</taxon>
        <taxon>Flavobacteriales</taxon>
        <taxon>Flavobacteriaceae</taxon>
        <taxon>Kordia</taxon>
    </lineage>
</organism>
<proteinExistence type="predicted"/>
<protein>
    <submittedName>
        <fullName evidence="1">Uncharacterized protein</fullName>
    </submittedName>
</protein>
<evidence type="ECO:0000313" key="2">
    <source>
        <dbReference type="Proteomes" id="UP000464657"/>
    </source>
</evidence>
<sequence>MKKLIYLTLLIPILVFGQSESEKIIADFQKMSREKGIYIQSPNEKAEPVFQFCEKWSTKISTLNELISDNELESLKASDNGTIKFIGHLISAKRNNNKEFVLELLNSVTNEKKIFMAWGCNSNESSYSFQMYLLKVLTVKNTLFDPSFNLTKDELTILMEKIKNSKKE</sequence>
<gene>
    <name evidence="1" type="ORF">IMCC3317_21440</name>
</gene>